<evidence type="ECO:0000313" key="2">
    <source>
        <dbReference type="EMBL" id="AKI79702.1"/>
    </source>
</evidence>
<dbReference type="Proteomes" id="UP000201519">
    <property type="component" value="Segment"/>
</dbReference>
<reference evidence="1 4" key="1">
    <citation type="journal article" date="2011" name="Virol. J.">
        <title>Breaking the 1000-gene barrier for Mimivirus using ultra-deep genome and transcriptome sequencing.</title>
        <authorList>
            <person name="Legendre M."/>
            <person name="Santini S."/>
            <person name="Rico A."/>
            <person name="Abergel C."/>
            <person name="Claverie J.M."/>
        </authorList>
    </citation>
    <scope>NUCLEOTIDE SEQUENCE [LARGE SCALE GENOMIC DNA]</scope>
</reference>
<name>A0A0G2Y7D4_MIMIV</name>
<reference evidence="5 6" key="2">
    <citation type="submission" date="2014-10" db="EMBL/GenBank/DDBJ databases">
        <title>Pan-genome analysis of Brazilian lineage A amoebal mimiviruses.</title>
        <authorList>
            <person name="Assis F.L."/>
            <person name="Abrahao J.S."/>
            <person name="Kroon E.G."/>
            <person name="Dornas F.P."/>
            <person name="Andrade K.R."/>
            <person name="Borato P.V.M."/>
            <person name="Pilotto M.R."/>
            <person name="Benamar S."/>
            <person name="LaScola B."/>
            <person name="Colson P."/>
        </authorList>
    </citation>
    <scope>NUCLEOTIDE SEQUENCE [LARGE SCALE GENOMIC DNA]</scope>
    <source>
        <strain evidence="3 6">Amazonia</strain>
        <strain evidence="2 5">Oyster</strain>
    </source>
</reference>
<dbReference type="Gene3D" id="1.25.40.20">
    <property type="entry name" value="Ankyrin repeat-containing domain"/>
    <property type="match status" value="1"/>
</dbReference>
<evidence type="ECO:0008006" key="7">
    <source>
        <dbReference type="Google" id="ProtNLM"/>
    </source>
</evidence>
<dbReference type="Pfam" id="PF13637">
    <property type="entry name" value="Ank_4"/>
    <property type="match status" value="1"/>
</dbReference>
<evidence type="ECO:0000313" key="4">
    <source>
        <dbReference type="Proteomes" id="UP000201519"/>
    </source>
</evidence>
<dbReference type="Proteomes" id="UP000241474">
    <property type="component" value="Segment"/>
</dbReference>
<dbReference type="InterPro" id="IPR036770">
    <property type="entry name" value="Ankyrin_rpt-contain_sf"/>
</dbReference>
<dbReference type="GeneID" id="10021810"/>
<dbReference type="SUPFAM" id="SSF48403">
    <property type="entry name" value="Ankyrin repeat"/>
    <property type="match status" value="1"/>
</dbReference>
<organism evidence="1 4">
    <name type="scientific">Acanthamoeba polyphaga mimivirus</name>
    <name type="common">APMV</name>
    <dbReference type="NCBI Taxonomy" id="212035"/>
    <lineage>
        <taxon>Viruses</taxon>
        <taxon>Varidnaviria</taxon>
        <taxon>Bamfordvirae</taxon>
        <taxon>Nucleocytoviricota</taxon>
        <taxon>Megaviricetes</taxon>
        <taxon>Imitervirales</taxon>
        <taxon>Mimiviridae</taxon>
        <taxon>Megamimivirinae</taxon>
        <taxon>Mimivirus</taxon>
        <taxon>Mimivirus bradfordmassiliense</taxon>
    </lineage>
</organism>
<proteinExistence type="predicted"/>
<dbReference type="Proteomes" id="UP000274448">
    <property type="component" value="Segment"/>
</dbReference>
<evidence type="ECO:0000313" key="6">
    <source>
        <dbReference type="Proteomes" id="UP000274448"/>
    </source>
</evidence>
<accession>E3VYQ9</accession>
<protein>
    <recommendedName>
        <fullName evidence="7">Ankyrin repeat protein</fullName>
    </recommendedName>
</protein>
<evidence type="ECO:0000313" key="5">
    <source>
        <dbReference type="Proteomes" id="UP000241474"/>
    </source>
</evidence>
<dbReference type="KEGG" id="vg:10021810"/>
<dbReference type="RefSeq" id="YP_003987446.1">
    <property type="nucleotide sequence ID" value="NC_014649.1"/>
</dbReference>
<evidence type="ECO:0000313" key="1">
    <source>
        <dbReference type="EMBL" id="ADO18936.1"/>
    </source>
</evidence>
<dbReference type="EMBL" id="HQ336222">
    <property type="protein sequence ID" value="ADO18936.1"/>
    <property type="molecule type" value="Genomic_DNA"/>
</dbReference>
<gene>
    <name evidence="1" type="primary">R910b</name>
</gene>
<keyword evidence="4" id="KW-1185">Reference proteome</keyword>
<evidence type="ECO:0000313" key="3">
    <source>
        <dbReference type="EMBL" id="AKI81591.1"/>
    </source>
</evidence>
<sequence length="60" mass="6909">MDYYIFKFSNFYFEIVKYLVSQGADIRSVDDYAVRRASGNGHFEIVKYLISQGAVLTNST</sequence>
<organismHost>
    <name type="scientific">Acanthamoeba polyphaga</name>
    <name type="common">Amoeba</name>
    <dbReference type="NCBI Taxonomy" id="5757"/>
</organismHost>
<dbReference type="EMBL" id="KM982401">
    <property type="protein sequence ID" value="AKI79702.1"/>
    <property type="molecule type" value="Genomic_DNA"/>
</dbReference>
<dbReference type="InterPro" id="IPR002110">
    <property type="entry name" value="Ankyrin_rpt"/>
</dbReference>
<dbReference type="EMBL" id="KM982403">
    <property type="protein sequence ID" value="AKI81591.1"/>
    <property type="molecule type" value="Genomic_DNA"/>
</dbReference>
<accession>A0A0G2Y7D4</accession>